<evidence type="ECO:0000259" key="5">
    <source>
        <dbReference type="Pfam" id="PF16555"/>
    </source>
</evidence>
<dbReference type="InterPro" id="IPR041033">
    <property type="entry name" value="SpaA_PFL_dom_1"/>
</dbReference>
<feature type="compositionally biased region" description="Pro residues" evidence="2">
    <location>
        <begin position="152"/>
        <end position="162"/>
    </location>
</feature>
<proteinExistence type="predicted"/>
<evidence type="ECO:0000256" key="2">
    <source>
        <dbReference type="SAM" id="MobiDB-lite"/>
    </source>
</evidence>
<keyword evidence="3" id="KW-0472">Membrane</keyword>
<feature type="compositionally biased region" description="Low complexity" evidence="2">
    <location>
        <begin position="163"/>
        <end position="177"/>
    </location>
</feature>
<dbReference type="EMBL" id="HG806199">
    <property type="protein sequence ID" value="CDW57683.1"/>
    <property type="molecule type" value="Genomic_DNA"/>
</dbReference>
<organism evidence="7 8">
    <name type="scientific">Trichuris trichiura</name>
    <name type="common">Whipworm</name>
    <name type="synonym">Trichocephalus trichiurus</name>
    <dbReference type="NCBI Taxonomy" id="36087"/>
    <lineage>
        <taxon>Eukaryota</taxon>
        <taxon>Metazoa</taxon>
        <taxon>Ecdysozoa</taxon>
        <taxon>Nematoda</taxon>
        <taxon>Enoplea</taxon>
        <taxon>Dorylaimia</taxon>
        <taxon>Trichinellida</taxon>
        <taxon>Trichuridae</taxon>
        <taxon>Trichuris</taxon>
    </lineage>
</organism>
<evidence type="ECO:0000313" key="7">
    <source>
        <dbReference type="EMBL" id="CDW57683.1"/>
    </source>
</evidence>
<keyword evidence="3" id="KW-1133">Transmembrane helix</keyword>
<dbReference type="InterPro" id="IPR013783">
    <property type="entry name" value="Ig-like_fold"/>
</dbReference>
<dbReference type="NCBIfam" id="NF033902">
    <property type="entry name" value="iso_D2_wall_anc"/>
    <property type="match status" value="1"/>
</dbReference>
<dbReference type="InterPro" id="IPR032364">
    <property type="entry name" value="GramPos_pilinD1_N"/>
</dbReference>
<dbReference type="InterPro" id="IPR048052">
    <property type="entry name" value="FM1-like"/>
</dbReference>
<evidence type="ECO:0000256" key="3">
    <source>
        <dbReference type="SAM" id="Phobius"/>
    </source>
</evidence>
<feature type="region of interest" description="Disordered" evidence="2">
    <location>
        <begin position="148"/>
        <end position="214"/>
    </location>
</feature>
<feature type="domain" description="Gram-positive pilin subunit D1 N-terminal" evidence="5">
    <location>
        <begin position="21"/>
        <end position="134"/>
    </location>
</feature>
<evidence type="ECO:0000259" key="6">
    <source>
        <dbReference type="Pfam" id="PF17802"/>
    </source>
</evidence>
<keyword evidence="3" id="KW-0812">Transmembrane</keyword>
<feature type="transmembrane region" description="Helical" evidence="3">
    <location>
        <begin position="692"/>
        <end position="712"/>
    </location>
</feature>
<gene>
    <name evidence="7" type="ORF">TTRE_0000597601</name>
</gene>
<protein>
    <submittedName>
        <fullName evidence="7">Cna B domain containing protein</fullName>
    </submittedName>
</protein>
<keyword evidence="1" id="KW-0964">Secreted</keyword>
<reference evidence="7" key="1">
    <citation type="submission" date="2014-01" db="EMBL/GenBank/DDBJ databases">
        <authorList>
            <person name="Aslett M."/>
        </authorList>
    </citation>
    <scope>NUCLEOTIDE SEQUENCE</scope>
</reference>
<dbReference type="AlphaFoldDB" id="A0A077ZDV8"/>
<feature type="domain" description="Gram-positive cocci surface proteins LPxTG" evidence="4">
    <location>
        <begin position="681"/>
        <end position="712"/>
    </location>
</feature>
<feature type="domain" description="Gram-positive pilin subunit D1 N-terminal" evidence="5">
    <location>
        <begin position="227"/>
        <end position="384"/>
    </location>
</feature>
<evidence type="ECO:0000313" key="8">
    <source>
        <dbReference type="Proteomes" id="UP000030665"/>
    </source>
</evidence>
<evidence type="ECO:0000256" key="1">
    <source>
        <dbReference type="ARBA" id="ARBA00022525"/>
    </source>
</evidence>
<name>A0A077ZDV8_TRITR</name>
<dbReference type="Pfam" id="PF00746">
    <property type="entry name" value="Gram_pos_anchor"/>
    <property type="match status" value="1"/>
</dbReference>
<sequence>MGVTAFAEESLVEVLIKTRPETGNVYTGIEQIDMDVYDLTEWRQKRASNEKADKEYIMDTYPTKERLATFVQTEQLKKINQAPYSVDAKGEISLSLPRQQNNQDAAYLILSSGETGNYHMVPIIIYLPQRMTNTLTEADKLEITCKYREIPMTPPTSEPPPSTTTTTTTKSTEPPITDSSGPRKDLPKTIGTPSGGEGPSYSGKELPSTNELIPGVLGGGDSAYAADSVDVTIHKKKMDEFPNSSIENTGEEMNEFNRYEGLPGITFTAWDISEDFYAELRSRLTGNETDAEYNTIAKEVMNDFELNNAPNATRVGTDQTTDQDGNANFTNLPTKNADGTYKVYFFEEHASQGVEIGSYKLIMMLPMKGSNGQDLTKIHLYPKNKVEGEDPEKELVDDNGDPLPPRPAGAYDFEVGQQIHYRASFVIPSQIGDLVNGAPRYTKLEFKDAVDQTGVKFEGIDQIVIGGTAVTPATFLANATADYYNTAAPFTGYAGFNIVMNLTGAAGPATAQYLSQYAGQRIEFYYTVSFTDETPVDLDINNEFTVTMNHDGGQDDVKTNDPIDPIITGGKKFFKHEDGETKGLAGAEFVVIREVNGVEQYLTVGTDSKTWTPVGPNEDYANATKFISDAAGRFEVTGLAYGDYMLREIKAPNGFQKLTDDVDFEIDKDSYNNATALPIANSSKGGTLPSTGGMGIIAFIVIGLGLMAAAIVRYRRVRFEV</sequence>
<feature type="domain" description="SpaA-like prealbumin fold" evidence="6">
    <location>
        <begin position="575"/>
        <end position="672"/>
    </location>
</feature>
<dbReference type="InterPro" id="IPR019931">
    <property type="entry name" value="LPXTG_anchor"/>
</dbReference>
<keyword evidence="8" id="KW-1185">Reference proteome</keyword>
<dbReference type="Gene3D" id="2.60.40.740">
    <property type="match status" value="1"/>
</dbReference>
<dbReference type="Pfam" id="PF16555">
    <property type="entry name" value="GramPos_pilinD1"/>
    <property type="match status" value="2"/>
</dbReference>
<dbReference type="Pfam" id="PF17802">
    <property type="entry name" value="SpaA"/>
    <property type="match status" value="1"/>
</dbReference>
<reference evidence="7" key="2">
    <citation type="submission" date="2014-03" db="EMBL/GenBank/DDBJ databases">
        <title>The whipworm genome and dual-species transcriptomics of an intimate host-pathogen interaction.</title>
        <authorList>
            <person name="Foth B.J."/>
            <person name="Tsai I.J."/>
            <person name="Reid A.J."/>
            <person name="Bancroft A.J."/>
            <person name="Nichol S."/>
            <person name="Tracey A."/>
            <person name="Holroyd N."/>
            <person name="Cotton J.A."/>
            <person name="Stanley E.J."/>
            <person name="Zarowiecki M."/>
            <person name="Liu J.Z."/>
            <person name="Huckvale T."/>
            <person name="Cooper P.J."/>
            <person name="Grencis R.K."/>
            <person name="Berriman M."/>
        </authorList>
    </citation>
    <scope>NUCLEOTIDE SEQUENCE [LARGE SCALE GENOMIC DNA]</scope>
</reference>
<dbReference type="NCBIfam" id="TIGR01167">
    <property type="entry name" value="LPXTG_anchor"/>
    <property type="match status" value="1"/>
</dbReference>
<dbReference type="Gene3D" id="2.60.40.10">
    <property type="entry name" value="Immunoglobulins"/>
    <property type="match status" value="2"/>
</dbReference>
<dbReference type="Proteomes" id="UP000030665">
    <property type="component" value="Unassembled WGS sequence"/>
</dbReference>
<evidence type="ECO:0000259" key="4">
    <source>
        <dbReference type="Pfam" id="PF00746"/>
    </source>
</evidence>
<accession>A0A077ZDV8</accession>